<keyword evidence="4" id="KW-1185">Reference proteome</keyword>
<dbReference type="HOGENOM" id="CLU_1474073_0_0_5"/>
<dbReference type="PATRIC" id="fig|348824.6.peg.5387"/>
<organism evidence="3 4">
    <name type="scientific">Rhizobium favelukesii</name>
    <dbReference type="NCBI Taxonomy" id="348824"/>
    <lineage>
        <taxon>Bacteria</taxon>
        <taxon>Pseudomonadati</taxon>
        <taxon>Pseudomonadota</taxon>
        <taxon>Alphaproteobacteria</taxon>
        <taxon>Hyphomicrobiales</taxon>
        <taxon>Rhizobiaceae</taxon>
        <taxon>Rhizobium/Agrobacterium group</taxon>
        <taxon>Rhizobium</taxon>
    </lineage>
</organism>
<dbReference type="InterPro" id="IPR001387">
    <property type="entry name" value="Cro/C1-type_HTH"/>
</dbReference>
<dbReference type="AlphaFoldDB" id="W6S4G1"/>
<evidence type="ECO:0000313" key="3">
    <source>
        <dbReference type="EMBL" id="CDM61191.1"/>
    </source>
</evidence>
<keyword evidence="3" id="KW-0614">Plasmid</keyword>
<name>W6S4G1_9HYPH</name>
<reference evidence="3" key="1">
    <citation type="submission" date="2013-11" db="EMBL/GenBank/DDBJ databases">
        <title>Draft genome sequence of the broad-host-range Rhizobium sp. LPU83 strain, a member of the low-genetic diversity Oregon-like Rhizobium sp. group.</title>
        <authorList>
            <person name="Wibberg D."/>
            <person name="Puehler A."/>
            <person name="Schlueter A."/>
        </authorList>
    </citation>
    <scope>NUCLEOTIDE SEQUENCE [LARGE SCALE GENOMIC DNA]</scope>
    <source>
        <strain evidence="3">LPU83</strain>
        <plasmid evidence="3">pLPU83c</plasmid>
    </source>
</reference>
<dbReference type="KEGG" id="rhl:LPU83_pLPU83c_0629"/>
<protein>
    <submittedName>
        <fullName evidence="3">HTH-type transcriptional regulator Smed_0045</fullName>
    </submittedName>
</protein>
<feature type="domain" description="HTH cro/C1-type" evidence="2">
    <location>
        <begin position="69"/>
        <end position="123"/>
    </location>
</feature>
<dbReference type="CDD" id="cd00093">
    <property type="entry name" value="HTH_XRE"/>
    <property type="match status" value="1"/>
</dbReference>
<dbReference type="EMBL" id="HG916854">
    <property type="protein sequence ID" value="CDM61191.1"/>
    <property type="molecule type" value="Genomic_DNA"/>
</dbReference>
<dbReference type="PROSITE" id="PS50943">
    <property type="entry name" value="HTH_CROC1"/>
    <property type="match status" value="1"/>
</dbReference>
<dbReference type="SMART" id="SM00530">
    <property type="entry name" value="HTH_XRE"/>
    <property type="match status" value="1"/>
</dbReference>
<gene>
    <name evidence="3" type="ORF">LPU83_pLPU83c_0629</name>
</gene>
<dbReference type="SUPFAM" id="SSF47413">
    <property type="entry name" value="lambda repressor-like DNA-binding domains"/>
    <property type="match status" value="1"/>
</dbReference>
<proteinExistence type="predicted"/>
<dbReference type="Gene3D" id="1.10.260.40">
    <property type="entry name" value="lambda repressor-like DNA-binding domains"/>
    <property type="match status" value="1"/>
</dbReference>
<keyword evidence="1" id="KW-0238">DNA-binding</keyword>
<geneLocation type="plasmid" evidence="3 4">
    <name>pLPU83c</name>
</geneLocation>
<sequence>MQEAFALKSTGAGNQRHFELPGFWLPDDLASGSAFMQHIVSVRTNGFGADTKDKTSGGHIVDIEVGKRIKKRRQQLRISQTALGVAVGVSFQQIQKYERGTNRVSSSVLYQVAHILGVPIAYFFESLPTASCTDNAALSQKALLREEFVATEEGQRLVDAFLSVPKKTRPKFIALLASFEAND</sequence>
<dbReference type="PANTHER" id="PTHR46558:SF4">
    <property type="entry name" value="DNA-BIDING PHAGE PROTEIN"/>
    <property type="match status" value="1"/>
</dbReference>
<dbReference type="GO" id="GO:0003677">
    <property type="term" value="F:DNA binding"/>
    <property type="evidence" value="ECO:0007669"/>
    <property type="project" value="UniProtKB-KW"/>
</dbReference>
<dbReference type="PANTHER" id="PTHR46558">
    <property type="entry name" value="TRACRIPTIONAL REGULATORY PROTEIN-RELATED-RELATED"/>
    <property type="match status" value="1"/>
</dbReference>
<evidence type="ECO:0000313" key="4">
    <source>
        <dbReference type="Proteomes" id="UP000019443"/>
    </source>
</evidence>
<dbReference type="Pfam" id="PF01381">
    <property type="entry name" value="HTH_3"/>
    <property type="match status" value="1"/>
</dbReference>
<evidence type="ECO:0000256" key="1">
    <source>
        <dbReference type="ARBA" id="ARBA00023125"/>
    </source>
</evidence>
<dbReference type="Proteomes" id="UP000019443">
    <property type="component" value="Plasmid pLPU83c"/>
</dbReference>
<dbReference type="InterPro" id="IPR010982">
    <property type="entry name" value="Lambda_DNA-bd_dom_sf"/>
</dbReference>
<evidence type="ECO:0000259" key="2">
    <source>
        <dbReference type="PROSITE" id="PS50943"/>
    </source>
</evidence>
<accession>W6S4G1</accession>